<evidence type="ECO:0000313" key="2">
    <source>
        <dbReference type="Proteomes" id="UP000323505"/>
    </source>
</evidence>
<gene>
    <name evidence="1" type="ORF">FXF68_31005</name>
</gene>
<accession>A0A5D3FB32</accession>
<sequence>MTSATNTTVADIAACQFPDGTVVTVTATANWFAFHEAHRGGYEASFQLIDGTSVPARLTAREYRVLGADMGPTIKDCRPQRLTVTGRVAWVDDAPTVVVTDVERLASEPCESLETLRLQGLRSAATLRDRAS</sequence>
<dbReference type="EMBL" id="VSRQ01000007">
    <property type="protein sequence ID" value="TYK45114.1"/>
    <property type="molecule type" value="Genomic_DNA"/>
</dbReference>
<dbReference type="AlphaFoldDB" id="A0A5D3FB32"/>
<dbReference type="Proteomes" id="UP000323505">
    <property type="component" value="Unassembled WGS sequence"/>
</dbReference>
<comment type="caution">
    <text evidence="1">The sequence shown here is derived from an EMBL/GenBank/DDBJ whole genome shotgun (WGS) entry which is preliminary data.</text>
</comment>
<protein>
    <submittedName>
        <fullName evidence="1">Uncharacterized protein</fullName>
    </submittedName>
</protein>
<dbReference type="RefSeq" id="WP_148765457.1">
    <property type="nucleotide sequence ID" value="NZ_VSRQ01000007.1"/>
</dbReference>
<keyword evidence="2" id="KW-1185">Reference proteome</keyword>
<evidence type="ECO:0000313" key="1">
    <source>
        <dbReference type="EMBL" id="TYK45114.1"/>
    </source>
</evidence>
<reference evidence="1 2" key="1">
    <citation type="submission" date="2019-08" db="EMBL/GenBank/DDBJ databases">
        <title>Actinomadura sp. nov. CYP1-5 isolated from mountain soil.</title>
        <authorList>
            <person name="Songsumanus A."/>
            <person name="Kuncharoen N."/>
            <person name="Kudo T."/>
            <person name="Yuki M."/>
            <person name="Igarashi Y."/>
            <person name="Tanasupawat S."/>
        </authorList>
    </citation>
    <scope>NUCLEOTIDE SEQUENCE [LARGE SCALE GENOMIC DNA]</scope>
    <source>
        <strain evidence="1 2">CYP1-5</strain>
    </source>
</reference>
<name>A0A5D3FB32_9ACTN</name>
<proteinExistence type="predicted"/>
<organism evidence="1 2">
    <name type="scientific">Actinomadura decatromicini</name>
    <dbReference type="NCBI Taxonomy" id="2604572"/>
    <lineage>
        <taxon>Bacteria</taxon>
        <taxon>Bacillati</taxon>
        <taxon>Actinomycetota</taxon>
        <taxon>Actinomycetes</taxon>
        <taxon>Streptosporangiales</taxon>
        <taxon>Thermomonosporaceae</taxon>
        <taxon>Actinomadura</taxon>
    </lineage>
</organism>